<dbReference type="PANTHER" id="PTHR11360">
    <property type="entry name" value="MONOCARBOXYLATE TRANSPORTER"/>
    <property type="match status" value="1"/>
</dbReference>
<keyword evidence="2" id="KW-1133">Transmembrane helix</keyword>
<evidence type="ECO:0000313" key="4">
    <source>
        <dbReference type="Proteomes" id="UP001190640"/>
    </source>
</evidence>
<dbReference type="RefSeq" id="XP_054850526.1">
    <property type="nucleotide sequence ID" value="XM_054994551.1"/>
</dbReference>
<keyword evidence="2" id="KW-0472">Membrane</keyword>
<keyword evidence="4" id="KW-1185">Reference proteome</keyword>
<feature type="transmembrane region" description="Helical" evidence="2">
    <location>
        <begin position="357"/>
        <end position="376"/>
    </location>
</feature>
<evidence type="ECO:0000313" key="5">
    <source>
        <dbReference type="RefSeq" id="XP_054850526.1"/>
    </source>
</evidence>
<dbReference type="GeneID" id="129340009"/>
<feature type="transmembrane region" description="Helical" evidence="2">
    <location>
        <begin position="125"/>
        <end position="145"/>
    </location>
</feature>
<protein>
    <submittedName>
        <fullName evidence="5">Monocarboxylate transporter 11-like</fullName>
    </submittedName>
</protein>
<keyword evidence="2" id="KW-0812">Transmembrane</keyword>
<accession>A0AA97K8J4</accession>
<gene>
    <name evidence="5" type="primary">LOC129340009</name>
</gene>
<dbReference type="PROSITE" id="PS50850">
    <property type="entry name" value="MFS"/>
    <property type="match status" value="1"/>
</dbReference>
<comment type="subcellular location">
    <subcellularLocation>
        <location evidence="1">Membrane</location>
        <topology evidence="1">Multi-pass membrane protein</topology>
    </subcellularLocation>
</comment>
<feature type="transmembrane region" description="Helical" evidence="2">
    <location>
        <begin position="326"/>
        <end position="345"/>
    </location>
</feature>
<feature type="transmembrane region" description="Helical" evidence="2">
    <location>
        <begin position="200"/>
        <end position="222"/>
    </location>
</feature>
<proteinExistence type="predicted"/>
<dbReference type="InterPro" id="IPR050327">
    <property type="entry name" value="Proton-linked_MCT"/>
</dbReference>
<dbReference type="PANTHER" id="PTHR11360:SF80">
    <property type="entry name" value="MONOCARBOXYLATE TRANSPORTER 11"/>
    <property type="match status" value="1"/>
</dbReference>
<evidence type="ECO:0000256" key="1">
    <source>
        <dbReference type="ARBA" id="ARBA00004141"/>
    </source>
</evidence>
<dbReference type="InterPro" id="IPR011701">
    <property type="entry name" value="MFS"/>
</dbReference>
<dbReference type="CDD" id="cd17423">
    <property type="entry name" value="MFS_MCT11_13"/>
    <property type="match status" value="1"/>
</dbReference>
<feature type="transmembrane region" description="Helical" evidence="2">
    <location>
        <begin position="157"/>
        <end position="179"/>
    </location>
</feature>
<dbReference type="InterPro" id="IPR020846">
    <property type="entry name" value="MFS_dom"/>
</dbReference>
<reference evidence="5" key="1">
    <citation type="submission" date="2025-08" db="UniProtKB">
        <authorList>
            <consortium name="RefSeq"/>
        </authorList>
    </citation>
    <scope>IDENTIFICATION</scope>
    <source>
        <tissue evidence="5">Blood</tissue>
    </source>
</reference>
<feature type="transmembrane region" description="Helical" evidence="2">
    <location>
        <begin position="293"/>
        <end position="314"/>
    </location>
</feature>
<feature type="domain" description="Major facilitator superfamily (MFS) profile" evidence="3">
    <location>
        <begin position="1"/>
        <end position="380"/>
    </location>
</feature>
<dbReference type="SUPFAM" id="SSF103473">
    <property type="entry name" value="MFS general substrate transporter"/>
    <property type="match status" value="1"/>
</dbReference>
<dbReference type="KEGG" id="emc:129340009"/>
<feature type="transmembrane region" description="Helical" evidence="2">
    <location>
        <begin position="266"/>
        <end position="287"/>
    </location>
</feature>
<dbReference type="GO" id="GO:0016020">
    <property type="term" value="C:membrane"/>
    <property type="evidence" value="ECO:0007669"/>
    <property type="project" value="UniProtKB-SubCell"/>
</dbReference>
<dbReference type="Gene3D" id="1.20.1250.20">
    <property type="entry name" value="MFS general substrate transporter like domains"/>
    <property type="match status" value="2"/>
</dbReference>
<feature type="transmembrane region" description="Helical" evidence="2">
    <location>
        <begin position="234"/>
        <end position="254"/>
    </location>
</feature>
<evidence type="ECO:0000259" key="3">
    <source>
        <dbReference type="PROSITE" id="PS50850"/>
    </source>
</evidence>
<sequence length="423" mass="43566">MVVLSGFLANSLTYGVLRSLGILFEDLVEAFDASAAQVSWVTAIALATEQFASPIGTAASMRFGARPVVVAGGLLSFLGILGASFSTSLLQLYLTLGFLTGCGWALAFAPVMGTLARYFSSRRSLAMGLALTGNGLSSFALSPLLRLLAESLAWRGALLVTSALSLHLVVCGALLRPLVLRGDQLEPGSLFDWGLFTQRGFGAFSFGTALLAAGYFTPYVHLEPYGRVLGLDPYKAATLVSVAALSDALARLLAGCFADRRLILPARLLVLLNSLTGCSLLLLPLAASYVDSLVLALLYGVSAGSFATVAFGVLPEIVGVARVVNATGLCLMAMSVGGLLGPPLSGFLRDITGNFTVSFLVGGAFVLSASLVFLALPTFFTGCRGCGGSGATARAKGEPKALMVPGTGSPLASVPLTSKCSEI</sequence>
<dbReference type="Proteomes" id="UP001190640">
    <property type="component" value="Chromosome 12"/>
</dbReference>
<feature type="transmembrane region" description="Helical" evidence="2">
    <location>
        <begin position="92"/>
        <end position="113"/>
    </location>
</feature>
<dbReference type="InterPro" id="IPR036259">
    <property type="entry name" value="MFS_trans_sf"/>
</dbReference>
<dbReference type="GO" id="GO:0008028">
    <property type="term" value="F:monocarboxylic acid transmembrane transporter activity"/>
    <property type="evidence" value="ECO:0007669"/>
    <property type="project" value="TreeGrafter"/>
</dbReference>
<dbReference type="InterPro" id="IPR048233">
    <property type="entry name" value="MFS_MCT_13"/>
</dbReference>
<dbReference type="Pfam" id="PF07690">
    <property type="entry name" value="MFS_1"/>
    <property type="match status" value="1"/>
</dbReference>
<feature type="transmembrane region" description="Helical" evidence="2">
    <location>
        <begin position="68"/>
        <end position="86"/>
    </location>
</feature>
<dbReference type="AlphaFoldDB" id="A0AA97K8J4"/>
<evidence type="ECO:0000256" key="2">
    <source>
        <dbReference type="SAM" id="Phobius"/>
    </source>
</evidence>
<organism evidence="4 5">
    <name type="scientific">Eublepharis macularius</name>
    <name type="common">Leopard gecko</name>
    <name type="synonym">Cyrtodactylus macularius</name>
    <dbReference type="NCBI Taxonomy" id="481883"/>
    <lineage>
        <taxon>Eukaryota</taxon>
        <taxon>Metazoa</taxon>
        <taxon>Chordata</taxon>
        <taxon>Craniata</taxon>
        <taxon>Vertebrata</taxon>
        <taxon>Euteleostomi</taxon>
        <taxon>Lepidosauria</taxon>
        <taxon>Squamata</taxon>
        <taxon>Bifurcata</taxon>
        <taxon>Gekkota</taxon>
        <taxon>Eublepharidae</taxon>
        <taxon>Eublepharinae</taxon>
        <taxon>Eublepharis</taxon>
    </lineage>
</organism>
<name>A0AA97K8J4_EUBMA</name>